<evidence type="ECO:0000313" key="1">
    <source>
        <dbReference type="EMBL" id="CAB5194667.1"/>
    </source>
</evidence>
<evidence type="ECO:0008006" key="2">
    <source>
        <dbReference type="Google" id="ProtNLM"/>
    </source>
</evidence>
<proteinExistence type="predicted"/>
<gene>
    <name evidence="1" type="ORF">UFOVP177_27</name>
</gene>
<protein>
    <recommendedName>
        <fullName evidence="2">Terminase-like family</fullName>
    </recommendedName>
</protein>
<name>A0A6J7WAT4_9CAUD</name>
<organism evidence="1">
    <name type="scientific">uncultured Caudovirales phage</name>
    <dbReference type="NCBI Taxonomy" id="2100421"/>
    <lineage>
        <taxon>Viruses</taxon>
        <taxon>Duplodnaviria</taxon>
        <taxon>Heunggongvirae</taxon>
        <taxon>Uroviricota</taxon>
        <taxon>Caudoviricetes</taxon>
        <taxon>Peduoviridae</taxon>
        <taxon>Maltschvirus</taxon>
        <taxon>Maltschvirus maltsch</taxon>
    </lineage>
</organism>
<dbReference type="Gene3D" id="3.30.420.280">
    <property type="match status" value="1"/>
</dbReference>
<dbReference type="InterPro" id="IPR027417">
    <property type="entry name" value="P-loop_NTPase"/>
</dbReference>
<dbReference type="Gene3D" id="3.40.50.300">
    <property type="entry name" value="P-loop containing nucleotide triphosphate hydrolases"/>
    <property type="match status" value="1"/>
</dbReference>
<reference evidence="1" key="1">
    <citation type="submission" date="2020-05" db="EMBL/GenBank/DDBJ databases">
        <authorList>
            <person name="Chiriac C."/>
            <person name="Salcher M."/>
            <person name="Ghai R."/>
            <person name="Kavagutti S V."/>
        </authorList>
    </citation>
    <scope>NUCLEOTIDE SEQUENCE</scope>
</reference>
<dbReference type="EMBL" id="LR798223">
    <property type="protein sequence ID" value="CAB5194667.1"/>
    <property type="molecule type" value="Genomic_DNA"/>
</dbReference>
<sequence>MAEIVIPYRPRDLQRQIHEAVDKNRFTVVVAHRRFGKTVSAINHLIKAAIECQKPNPRFAYIAPTYAQSKRVAWDYLLEFTRPIGAVANISELRVDFWGRRISLYGSDNADSLRGQYFDGVILDEIGDQNPKIWNEVIRPALADRNTDESPTWCLFIGTPKGRNHFADFRDRAKTAEGWTLLEFRASQTGILAEKELWAARKEMGDDKYNQEFECSFDAAVEGSYYGQIINDLEAKNRITTIERDDLCRSYVAWDLGISDSTSLWVAQVVGKEVRLIDFTENHGVGLDWYVRWLKDNGYEGFTQFLPHDVEVRELGTGKSRKEVLQEAGLDITVAPRLSIADGIQAVRRLLPQCWFDHKTKTGLDALRNYRREYNERQQVFYDKPLHDWSSHASDAFRYLAISLDQDETSWQSDLPINTKWIV</sequence>
<dbReference type="SUPFAM" id="SSF52540">
    <property type="entry name" value="P-loop containing nucleoside triphosphate hydrolases"/>
    <property type="match status" value="1"/>
</dbReference>
<accession>A0A6J7WAT4</accession>